<dbReference type="Pfam" id="PF02463">
    <property type="entry name" value="SMC_N"/>
    <property type="match status" value="1"/>
</dbReference>
<sequence>MRRSTRSKRLHRMDDDENIWGEETSAAAAVSATAESGVLDAIELVNFMCHKYARVNFGPKINFIIGHNGSGKSAILTGITVCLGGKANTTNRATNLKSLIREGARHAYRHDVYGDTIIIERRITRDGTNGYKIKNSEGKTISTKREELTAILDHMMIQVDNPMNVLSQDSARQFLHSSSPEEKYKFFHKGTQLTQLSEDYELIRDSINTSLRIIKKKKEILPELHRAAKDAEDRYKNMQKARELELSLDKLKNEMAWAQVEEVEQVVQEAEYKRNNSERRVNTTRTKFDEANQSLQEISQEVAEVNDELNEHAQQAKPLNIMNEEKEINETIIRLRETVNQHHQKIEEETRKLEQLNGGQNLEEARAEIEEKENEVSQIKQKLDRSRSDVRESEEAIAHAQRQKDLLGENLRLTSAEIGRSRHFLQQLHEKRENRLKVFGYNLPQVVEAINRETRFVHKPVGPLGMYVQLLRPEWAKAVESIVGSTMVAFAVQNHADRNLLSEIMRRYNCKSPIIVGTDDPFDYTAGEPSSQFLTILRVLQFDSEQVKRVFINDKSIESTILLENRSEADEIMYNHGRGYPHDISACYTIDGYKIGHRGGGYSTQAMRMYNGPSRFTTDIESEIREAQAKLNEAANTNDQYKQEMNRAEDEYKRLVNRKESLKAETRELFYRVNRLEGQIQQMRDRLQQYEPANIAALEEAKKGAENEIEMYKNQYTHIENQRNKIDEEQRPLMLEFESIHRRLADENRKNHWESKLTKEQKELDAFESQLARLHEKLEETTRQAESYCAERVKVTMKPNALDRKIRSIQTKLREREKEQGASLEEIASDLQAKRDTYNQARAEITNMDSFIEELKYSLKLRMRNLADFRTFIAIRAKQCFQYQLSKRGYTGKLLFDHLEHKLNLRVQVDDQTETATEKDPKSLSGGEKSFSTICLLLALWEAMGCPIRCLDEFDVFMDAVNRRISMKMMIETARESDCIQYILITPQDASSVSPGPDVRVHRLHDPERGQGTLIAHSDDDE</sequence>
<dbReference type="AlphaFoldDB" id="A0A9N8V054"/>
<organism evidence="14 15">
    <name type="scientific">Ambispora gerdemannii</name>
    <dbReference type="NCBI Taxonomy" id="144530"/>
    <lineage>
        <taxon>Eukaryota</taxon>
        <taxon>Fungi</taxon>
        <taxon>Fungi incertae sedis</taxon>
        <taxon>Mucoromycota</taxon>
        <taxon>Glomeromycotina</taxon>
        <taxon>Glomeromycetes</taxon>
        <taxon>Archaeosporales</taxon>
        <taxon>Ambisporaceae</taxon>
        <taxon>Ambispora</taxon>
    </lineage>
</organism>
<keyword evidence="8 12" id="KW-0175">Coiled coil</keyword>
<dbReference type="Gene3D" id="3.40.50.300">
    <property type="entry name" value="P-loop containing nucleotide triphosphate hydrolases"/>
    <property type="match status" value="2"/>
</dbReference>
<keyword evidence="10" id="KW-0234">DNA repair</keyword>
<feature type="coiled-coil region" evidence="12">
    <location>
        <begin position="617"/>
        <end position="844"/>
    </location>
</feature>
<dbReference type="GO" id="GO:0005634">
    <property type="term" value="C:nucleus"/>
    <property type="evidence" value="ECO:0007669"/>
    <property type="project" value="UniProtKB-SubCell"/>
</dbReference>
<proteinExistence type="inferred from homology"/>
<keyword evidence="4" id="KW-0158">Chromosome</keyword>
<dbReference type="InterPro" id="IPR003395">
    <property type="entry name" value="RecF/RecN/SMC_N"/>
</dbReference>
<dbReference type="GO" id="GO:0005524">
    <property type="term" value="F:ATP binding"/>
    <property type="evidence" value="ECO:0007669"/>
    <property type="project" value="UniProtKB-KW"/>
</dbReference>
<dbReference type="Proteomes" id="UP000789831">
    <property type="component" value="Unassembled WGS sequence"/>
</dbReference>
<keyword evidence="15" id="KW-1185">Reference proteome</keyword>
<feature type="domain" description="RecF/RecN/SMC N-terminal" evidence="13">
    <location>
        <begin position="39"/>
        <end position="988"/>
    </location>
</feature>
<keyword evidence="11" id="KW-0539">Nucleus</keyword>
<dbReference type="GO" id="GO:0000724">
    <property type="term" value="P:double-strand break repair via homologous recombination"/>
    <property type="evidence" value="ECO:0007669"/>
    <property type="project" value="TreeGrafter"/>
</dbReference>
<evidence type="ECO:0000256" key="1">
    <source>
        <dbReference type="ARBA" id="ARBA00004123"/>
    </source>
</evidence>
<dbReference type="GO" id="GO:0035861">
    <property type="term" value="C:site of double-strand break"/>
    <property type="evidence" value="ECO:0007669"/>
    <property type="project" value="TreeGrafter"/>
</dbReference>
<evidence type="ECO:0000256" key="5">
    <source>
        <dbReference type="ARBA" id="ARBA00022741"/>
    </source>
</evidence>
<name>A0A9N8V054_9GLOM</name>
<keyword evidence="9" id="KW-0233">DNA recombination</keyword>
<evidence type="ECO:0000256" key="7">
    <source>
        <dbReference type="ARBA" id="ARBA00022840"/>
    </source>
</evidence>
<comment type="caution">
    <text evidence="14">The sequence shown here is derived from an EMBL/GenBank/DDBJ whole genome shotgun (WGS) entry which is preliminary data.</text>
</comment>
<reference evidence="14" key="1">
    <citation type="submission" date="2021-06" db="EMBL/GenBank/DDBJ databases">
        <authorList>
            <person name="Kallberg Y."/>
            <person name="Tangrot J."/>
            <person name="Rosling A."/>
        </authorList>
    </citation>
    <scope>NUCLEOTIDE SEQUENCE</scope>
    <source>
        <strain evidence="14">MT106</strain>
    </source>
</reference>
<evidence type="ECO:0000256" key="11">
    <source>
        <dbReference type="ARBA" id="ARBA00023242"/>
    </source>
</evidence>
<protein>
    <submittedName>
        <fullName evidence="14">13049_t:CDS:1</fullName>
    </submittedName>
</protein>
<dbReference type="GO" id="GO:0003684">
    <property type="term" value="F:damaged DNA binding"/>
    <property type="evidence" value="ECO:0007669"/>
    <property type="project" value="TreeGrafter"/>
</dbReference>
<evidence type="ECO:0000256" key="6">
    <source>
        <dbReference type="ARBA" id="ARBA00022763"/>
    </source>
</evidence>
<evidence type="ECO:0000313" key="14">
    <source>
        <dbReference type="EMBL" id="CAG8433302.1"/>
    </source>
</evidence>
<keyword evidence="5" id="KW-0547">Nucleotide-binding</keyword>
<gene>
    <name evidence="14" type="ORF">AGERDE_LOCUS88</name>
</gene>
<evidence type="ECO:0000256" key="12">
    <source>
        <dbReference type="SAM" id="Coils"/>
    </source>
</evidence>
<dbReference type="PANTHER" id="PTHR19306">
    <property type="entry name" value="STRUCTURAL MAINTENANCE OF CHROMOSOMES 5,6 SMC5, SMC6"/>
    <property type="match status" value="1"/>
</dbReference>
<evidence type="ECO:0000256" key="10">
    <source>
        <dbReference type="ARBA" id="ARBA00023204"/>
    </source>
</evidence>
<dbReference type="OrthoDB" id="10072614at2759"/>
<evidence type="ECO:0000259" key="13">
    <source>
        <dbReference type="Pfam" id="PF02463"/>
    </source>
</evidence>
<evidence type="ECO:0000256" key="9">
    <source>
        <dbReference type="ARBA" id="ARBA00023172"/>
    </source>
</evidence>
<dbReference type="SUPFAM" id="SSF52540">
    <property type="entry name" value="P-loop containing nucleoside triphosphate hydrolases"/>
    <property type="match status" value="2"/>
</dbReference>
<dbReference type="PANTHER" id="PTHR19306:SF6">
    <property type="entry name" value="STRUCTURAL MAINTENANCE OF CHROMOSOMES PROTEIN 6"/>
    <property type="match status" value="1"/>
</dbReference>
<evidence type="ECO:0000256" key="4">
    <source>
        <dbReference type="ARBA" id="ARBA00022454"/>
    </source>
</evidence>
<accession>A0A9N8V054</accession>
<dbReference type="EMBL" id="CAJVPL010000004">
    <property type="protein sequence ID" value="CAG8433302.1"/>
    <property type="molecule type" value="Genomic_DNA"/>
</dbReference>
<evidence type="ECO:0000256" key="3">
    <source>
        <dbReference type="ARBA" id="ARBA00006793"/>
    </source>
</evidence>
<comment type="similarity">
    <text evidence="3">Belongs to the SMC family. SMC6 subfamily.</text>
</comment>
<dbReference type="InterPro" id="IPR027417">
    <property type="entry name" value="P-loop_NTPase"/>
</dbReference>
<evidence type="ECO:0000256" key="2">
    <source>
        <dbReference type="ARBA" id="ARBA00004286"/>
    </source>
</evidence>
<feature type="coiled-coil region" evidence="12">
    <location>
        <begin position="214"/>
        <end position="410"/>
    </location>
</feature>
<dbReference type="GO" id="GO:0030915">
    <property type="term" value="C:Smc5-Smc6 complex"/>
    <property type="evidence" value="ECO:0007669"/>
    <property type="project" value="TreeGrafter"/>
</dbReference>
<keyword evidence="7" id="KW-0067">ATP-binding</keyword>
<evidence type="ECO:0000256" key="8">
    <source>
        <dbReference type="ARBA" id="ARBA00023054"/>
    </source>
</evidence>
<evidence type="ECO:0000313" key="15">
    <source>
        <dbReference type="Proteomes" id="UP000789831"/>
    </source>
</evidence>
<keyword evidence="6" id="KW-0227">DNA damage</keyword>
<comment type="subcellular location">
    <subcellularLocation>
        <location evidence="2">Chromosome</location>
    </subcellularLocation>
    <subcellularLocation>
        <location evidence="1">Nucleus</location>
    </subcellularLocation>
</comment>
<dbReference type="GO" id="GO:0003697">
    <property type="term" value="F:single-stranded DNA binding"/>
    <property type="evidence" value="ECO:0007669"/>
    <property type="project" value="TreeGrafter"/>
</dbReference>